<protein>
    <submittedName>
        <fullName evidence="1">Uncharacterized protein</fullName>
    </submittedName>
</protein>
<dbReference type="Proteomes" id="UP000008066">
    <property type="component" value="Unassembled WGS sequence"/>
</dbReference>
<dbReference type="HOGENOM" id="CLU_082183_1_0_1"/>
<sequence length="225" mass="25468">MEQRNGPISIPEQLFHTTLTVVDYHEETLGPKCDFCVLGTHTTASSAKNFALKALEKLGYQREDFAEYATQVDTPPELWKHGNDILVYARAPSGKEFMIGLQVAPNTESLPAGPQNTPQLPEGQKQLHYVLHCRTDYSECNNDTYHCGQIQGCYLNHKDALFNAKSVLRVPQAEYFQYDERESEDVNEGWPFGEDVIVHAVGLRGEHYNVAVKTVDKAHTKHHKR</sequence>
<dbReference type="eggNOG" id="ENOG502ST1T">
    <property type="taxonomic scope" value="Eukaryota"/>
</dbReference>
<dbReference type="OMA" id="CRTDYSE"/>
<dbReference type="KEGG" id="cthr:CTHT_0021020"/>
<dbReference type="EMBL" id="GL988040">
    <property type="protein sequence ID" value="EGS22554.1"/>
    <property type="molecule type" value="Genomic_DNA"/>
</dbReference>
<dbReference type="OrthoDB" id="3880401at2759"/>
<accession>G0S3H1</accession>
<keyword evidence="2" id="KW-1185">Reference proteome</keyword>
<dbReference type="RefSeq" id="XP_006692573.1">
    <property type="nucleotide sequence ID" value="XM_006692510.1"/>
</dbReference>
<name>G0S3H1_CHATD</name>
<evidence type="ECO:0000313" key="1">
    <source>
        <dbReference type="EMBL" id="EGS22554.1"/>
    </source>
</evidence>
<evidence type="ECO:0000313" key="2">
    <source>
        <dbReference type="Proteomes" id="UP000008066"/>
    </source>
</evidence>
<proteinExistence type="predicted"/>
<dbReference type="GeneID" id="18256140"/>
<organism evidence="2">
    <name type="scientific">Chaetomium thermophilum (strain DSM 1495 / CBS 144.50 / IMI 039719)</name>
    <name type="common">Thermochaetoides thermophila</name>
    <dbReference type="NCBI Taxonomy" id="759272"/>
    <lineage>
        <taxon>Eukaryota</taxon>
        <taxon>Fungi</taxon>
        <taxon>Dikarya</taxon>
        <taxon>Ascomycota</taxon>
        <taxon>Pezizomycotina</taxon>
        <taxon>Sordariomycetes</taxon>
        <taxon>Sordariomycetidae</taxon>
        <taxon>Sordariales</taxon>
        <taxon>Chaetomiaceae</taxon>
        <taxon>Thermochaetoides</taxon>
    </lineage>
</organism>
<gene>
    <name evidence="1" type="ORF">CTHT_0021020</name>
</gene>
<reference evidence="1 2" key="1">
    <citation type="journal article" date="2011" name="Cell">
        <title>Insight into structure and assembly of the nuclear pore complex by utilizing the genome of a eukaryotic thermophile.</title>
        <authorList>
            <person name="Amlacher S."/>
            <person name="Sarges P."/>
            <person name="Flemming D."/>
            <person name="van Noort V."/>
            <person name="Kunze R."/>
            <person name="Devos D.P."/>
            <person name="Arumugam M."/>
            <person name="Bork P."/>
            <person name="Hurt E."/>
        </authorList>
    </citation>
    <scope>NUCLEOTIDE SEQUENCE [LARGE SCALE GENOMIC DNA]</scope>
    <source>
        <strain evidence="2">DSM 1495 / CBS 144.50 / IMI 039719</strain>
    </source>
</reference>
<dbReference type="AlphaFoldDB" id="G0S3H1"/>